<evidence type="ECO:0000256" key="4">
    <source>
        <dbReference type="ARBA" id="ARBA00023015"/>
    </source>
</evidence>
<keyword evidence="7" id="KW-0479">Metal-binding</keyword>
<keyword evidence="6" id="KW-0804">Transcription</keyword>
<keyword evidence="9" id="KW-1185">Reference proteome</keyword>
<sequence length="151" mass="17806">MTDKRYDQAMERLKENNVRITPQRQIILKYMIETDDHPSVETIFHILEKTFPNLSMATVYNNLRLFKKLNLIIEMPSSDGGYRYDFFDHPHLHATCDRCNKIIDIDDPEFDKINEHFMDLAKEKGFDPKVTNVEIHGICSECQAKEKAEQK</sequence>
<name>A0A9Q8ZRL9_9LACO</name>
<feature type="binding site" evidence="7">
    <location>
        <position position="96"/>
    </location>
    <ligand>
        <name>Zn(2+)</name>
        <dbReference type="ChEBI" id="CHEBI:29105"/>
    </ligand>
</feature>
<dbReference type="InterPro" id="IPR036388">
    <property type="entry name" value="WH-like_DNA-bd_sf"/>
</dbReference>
<accession>A0A9Q8ZRL9</accession>
<gene>
    <name evidence="8" type="ORF">M3M40_07120</name>
</gene>
<dbReference type="Gene3D" id="3.30.1490.190">
    <property type="match status" value="1"/>
</dbReference>
<feature type="binding site" evidence="7">
    <location>
        <position position="142"/>
    </location>
    <ligand>
        <name>Zn(2+)</name>
        <dbReference type="ChEBI" id="CHEBI:29105"/>
    </ligand>
</feature>
<dbReference type="GO" id="GO:0008270">
    <property type="term" value="F:zinc ion binding"/>
    <property type="evidence" value="ECO:0007669"/>
    <property type="project" value="TreeGrafter"/>
</dbReference>
<reference evidence="8" key="1">
    <citation type="submission" date="2022-05" db="EMBL/GenBank/DDBJ databases">
        <authorList>
            <person name="Oliphant S.A."/>
            <person name="Watson-Haigh N.S."/>
            <person name="Sumby K.M."/>
            <person name="Gardner J.M."/>
            <person name="Jiranek V."/>
        </authorList>
    </citation>
    <scope>NUCLEOTIDE SEQUENCE</scope>
    <source>
        <strain evidence="8">KI4_B1</strain>
    </source>
</reference>
<evidence type="ECO:0000313" key="8">
    <source>
        <dbReference type="EMBL" id="USS89232.1"/>
    </source>
</evidence>
<organism evidence="8 9">
    <name type="scientific">Fructilactobacillus cliffordii</name>
    <dbReference type="NCBI Taxonomy" id="2940299"/>
    <lineage>
        <taxon>Bacteria</taxon>
        <taxon>Bacillati</taxon>
        <taxon>Bacillota</taxon>
        <taxon>Bacilli</taxon>
        <taxon>Lactobacillales</taxon>
        <taxon>Lactobacillaceae</taxon>
        <taxon>Fructilactobacillus</taxon>
    </lineage>
</organism>
<evidence type="ECO:0000256" key="2">
    <source>
        <dbReference type="ARBA" id="ARBA00022491"/>
    </source>
</evidence>
<dbReference type="InterPro" id="IPR036390">
    <property type="entry name" value="WH_DNA-bd_sf"/>
</dbReference>
<dbReference type="CDD" id="cd07153">
    <property type="entry name" value="Fur_like"/>
    <property type="match status" value="1"/>
</dbReference>
<dbReference type="Proteomes" id="UP001055911">
    <property type="component" value="Chromosome"/>
</dbReference>
<dbReference type="Gene3D" id="1.10.10.10">
    <property type="entry name" value="Winged helix-like DNA-binding domain superfamily/Winged helix DNA-binding domain"/>
    <property type="match status" value="1"/>
</dbReference>
<evidence type="ECO:0000256" key="6">
    <source>
        <dbReference type="ARBA" id="ARBA00023163"/>
    </source>
</evidence>
<dbReference type="GO" id="GO:1900376">
    <property type="term" value="P:regulation of secondary metabolite biosynthetic process"/>
    <property type="evidence" value="ECO:0007669"/>
    <property type="project" value="TreeGrafter"/>
</dbReference>
<dbReference type="AlphaFoldDB" id="A0A9Q8ZRL9"/>
<keyword evidence="4" id="KW-0805">Transcription regulation</keyword>
<dbReference type="InterPro" id="IPR043135">
    <property type="entry name" value="Fur_C"/>
</dbReference>
<comment type="cofactor">
    <cofactor evidence="7">
        <name>Zn(2+)</name>
        <dbReference type="ChEBI" id="CHEBI:29105"/>
    </cofactor>
    <text evidence="7">Binds 1 zinc ion per subunit.</text>
</comment>
<dbReference type="SUPFAM" id="SSF46785">
    <property type="entry name" value="Winged helix' DNA-binding domain"/>
    <property type="match status" value="1"/>
</dbReference>
<dbReference type="InterPro" id="IPR002481">
    <property type="entry name" value="FUR"/>
</dbReference>
<evidence type="ECO:0000256" key="1">
    <source>
        <dbReference type="ARBA" id="ARBA00007957"/>
    </source>
</evidence>
<dbReference type="PANTHER" id="PTHR33202:SF8">
    <property type="entry name" value="PEROXIDE-RESPONSIVE REPRESSOR PERR"/>
    <property type="match status" value="1"/>
</dbReference>
<dbReference type="EMBL" id="CP097119">
    <property type="protein sequence ID" value="USS89232.1"/>
    <property type="molecule type" value="Genomic_DNA"/>
</dbReference>
<dbReference type="RefSeq" id="WP_252766763.1">
    <property type="nucleotide sequence ID" value="NZ_CP097117.1"/>
</dbReference>
<keyword evidence="2" id="KW-0678">Repressor</keyword>
<dbReference type="GO" id="GO:0003700">
    <property type="term" value="F:DNA-binding transcription factor activity"/>
    <property type="evidence" value="ECO:0007669"/>
    <property type="project" value="InterPro"/>
</dbReference>
<dbReference type="GO" id="GO:0000976">
    <property type="term" value="F:transcription cis-regulatory region binding"/>
    <property type="evidence" value="ECO:0007669"/>
    <property type="project" value="TreeGrafter"/>
</dbReference>
<proteinExistence type="inferred from homology"/>
<evidence type="ECO:0000256" key="5">
    <source>
        <dbReference type="ARBA" id="ARBA00023125"/>
    </source>
</evidence>
<keyword evidence="3 7" id="KW-0862">Zinc</keyword>
<dbReference type="GO" id="GO:0045892">
    <property type="term" value="P:negative regulation of DNA-templated transcription"/>
    <property type="evidence" value="ECO:0007669"/>
    <property type="project" value="TreeGrafter"/>
</dbReference>
<evidence type="ECO:0000256" key="7">
    <source>
        <dbReference type="PIRSR" id="PIRSR602481-1"/>
    </source>
</evidence>
<evidence type="ECO:0000256" key="3">
    <source>
        <dbReference type="ARBA" id="ARBA00022833"/>
    </source>
</evidence>
<dbReference type="PANTHER" id="PTHR33202">
    <property type="entry name" value="ZINC UPTAKE REGULATION PROTEIN"/>
    <property type="match status" value="1"/>
</dbReference>
<feature type="binding site" evidence="7">
    <location>
        <position position="139"/>
    </location>
    <ligand>
        <name>Zn(2+)</name>
        <dbReference type="ChEBI" id="CHEBI:29105"/>
    </ligand>
</feature>
<dbReference type="Pfam" id="PF01475">
    <property type="entry name" value="FUR"/>
    <property type="match status" value="1"/>
</dbReference>
<feature type="binding site" evidence="7">
    <location>
        <position position="99"/>
    </location>
    <ligand>
        <name>Zn(2+)</name>
        <dbReference type="ChEBI" id="CHEBI:29105"/>
    </ligand>
</feature>
<protein>
    <submittedName>
        <fullName evidence="8">Transcriptional repressor</fullName>
    </submittedName>
</protein>
<evidence type="ECO:0000313" key="9">
    <source>
        <dbReference type="Proteomes" id="UP001055911"/>
    </source>
</evidence>
<comment type="similarity">
    <text evidence="1">Belongs to the Fur family.</text>
</comment>
<keyword evidence="5" id="KW-0238">DNA-binding</keyword>